<dbReference type="SMART" id="SM01178">
    <property type="entry name" value="DUF4217"/>
    <property type="match status" value="1"/>
</dbReference>
<feature type="compositionally biased region" description="Low complexity" evidence="11">
    <location>
        <begin position="81"/>
        <end position="93"/>
    </location>
</feature>
<comment type="similarity">
    <text evidence="9">Belongs to the DEAD box helicase family.</text>
</comment>
<keyword evidence="8 10" id="KW-0694">RNA-binding</keyword>
<feature type="region of interest" description="Disordered" evidence="11">
    <location>
        <begin position="715"/>
        <end position="759"/>
    </location>
</feature>
<keyword evidence="7 9" id="KW-0067">ATP-binding</keyword>
<keyword evidence="2" id="KW-0690">Ribosome biogenesis</keyword>
<dbReference type="Pfam" id="PF00270">
    <property type="entry name" value="DEAD"/>
    <property type="match status" value="1"/>
</dbReference>
<dbReference type="Proteomes" id="UP000439903">
    <property type="component" value="Unassembled WGS sequence"/>
</dbReference>
<dbReference type="Gene3D" id="3.40.50.300">
    <property type="entry name" value="P-loop containing nucleotide triphosphate hydrolases"/>
    <property type="match status" value="2"/>
</dbReference>
<evidence type="ECO:0000256" key="7">
    <source>
        <dbReference type="ARBA" id="ARBA00022840"/>
    </source>
</evidence>
<feature type="domain" description="Helicase C-terminal" evidence="13">
    <location>
        <begin position="447"/>
        <end position="638"/>
    </location>
</feature>
<dbReference type="SMART" id="SM00487">
    <property type="entry name" value="DEXDc"/>
    <property type="match status" value="1"/>
</dbReference>
<keyword evidence="6 9" id="KW-0347">Helicase</keyword>
<dbReference type="InterPro" id="IPR000629">
    <property type="entry name" value="RNA-helicase_DEAD-box_CS"/>
</dbReference>
<evidence type="ECO:0000256" key="3">
    <source>
        <dbReference type="ARBA" id="ARBA00022552"/>
    </source>
</evidence>
<dbReference type="SUPFAM" id="SSF52540">
    <property type="entry name" value="P-loop containing nucleoside triphosphate hydrolases"/>
    <property type="match status" value="2"/>
</dbReference>
<comment type="subcellular location">
    <subcellularLocation>
        <location evidence="1">Nucleus</location>
        <location evidence="1">Nucleolus</location>
    </subcellularLocation>
</comment>
<dbReference type="GO" id="GO:0016787">
    <property type="term" value="F:hydrolase activity"/>
    <property type="evidence" value="ECO:0007669"/>
    <property type="project" value="UniProtKB-KW"/>
</dbReference>
<evidence type="ECO:0000256" key="5">
    <source>
        <dbReference type="ARBA" id="ARBA00022801"/>
    </source>
</evidence>
<evidence type="ECO:0000256" key="2">
    <source>
        <dbReference type="ARBA" id="ARBA00022517"/>
    </source>
</evidence>
<evidence type="ECO:0000256" key="9">
    <source>
        <dbReference type="RuleBase" id="RU000492"/>
    </source>
</evidence>
<evidence type="ECO:0000259" key="13">
    <source>
        <dbReference type="PROSITE" id="PS51194"/>
    </source>
</evidence>
<comment type="caution">
    <text evidence="14">The sequence shown here is derived from an EMBL/GenBank/DDBJ whole genome shotgun (WGS) entry which is preliminary data.</text>
</comment>
<keyword evidence="15" id="KW-1185">Reference proteome</keyword>
<proteinExistence type="inferred from homology"/>
<dbReference type="AlphaFoldDB" id="A0A8H4AUC0"/>
<dbReference type="Pfam" id="PF00271">
    <property type="entry name" value="Helicase_C"/>
    <property type="match status" value="1"/>
</dbReference>
<feature type="compositionally biased region" description="Polar residues" evidence="11">
    <location>
        <begin position="51"/>
        <end position="72"/>
    </location>
</feature>
<dbReference type="InterPro" id="IPR027417">
    <property type="entry name" value="P-loop_NTPase"/>
</dbReference>
<evidence type="ECO:0000313" key="15">
    <source>
        <dbReference type="Proteomes" id="UP000439903"/>
    </source>
</evidence>
<comment type="function">
    <text evidence="10">RNA helicase.</text>
</comment>
<keyword evidence="4 9" id="KW-0547">Nucleotide-binding</keyword>
<dbReference type="GO" id="GO:0005730">
    <property type="term" value="C:nucleolus"/>
    <property type="evidence" value="ECO:0007669"/>
    <property type="project" value="UniProtKB-SubCell"/>
</dbReference>
<dbReference type="InterPro" id="IPR001650">
    <property type="entry name" value="Helicase_C-like"/>
</dbReference>
<evidence type="ECO:0000256" key="1">
    <source>
        <dbReference type="ARBA" id="ARBA00004604"/>
    </source>
</evidence>
<feature type="region of interest" description="Disordered" evidence="11">
    <location>
        <begin position="44"/>
        <end position="94"/>
    </location>
</feature>
<dbReference type="PROSITE" id="PS51192">
    <property type="entry name" value="HELICASE_ATP_BIND_1"/>
    <property type="match status" value="1"/>
</dbReference>
<name>A0A8H4AUC0_GIGMA</name>
<feature type="compositionally biased region" description="Low complexity" evidence="11">
    <location>
        <begin position="718"/>
        <end position="735"/>
    </location>
</feature>
<sequence>MMDNSNLILNFVTQGPTVANQSIRSKLKEVRGGWKEKNRVRKSLKRELKKTNSGNKETSLTSTIVETGSKTNVLPEELTSKKQSNQTNKSSNNGEKEILNQFHNHLSSDSNNKTQIISSIFTRNPEIVDVHENKISTKNIANYKPSNAPINDTSFIGMGLNVDLVANVKDKLGVENPTNVQKKAIPILLSSIKNHNDTNNKDTDIVLQAETGSGKTLTYLLPIVHRLICITNDLHNTDQKTSSPLSRSIGTLAIILTPTRELAKQIFSVLEILLNIPPSRLGGRHLAHWIVPGSITGGEKKQSEKARLRKGISILVCTPGRLLDHLSNTKSFIVEHLRWLVLDEADRLLELGFEETLQNILKILDDRTETENNLKNNLFTSPMWPKKRQTILCSATLKDDVKRLVGYSLSNPIYISGNDYSKGQPYSTPNQLKQTYVITPAKLRLVTLTAILKSLFNDKNMDQKVIVFFSCCDTVDFHFDLFVNSGNFQKEKINNISKDDRELIMNIDEKSHKGSNSKSKELHILSTVIPKVRLFKLHGDLLQRDRTTTFNEFSKSKSGILFCTDVAARGLDLPNVAKIVQYDPPTDLKDYVHRVGRTARLGKKGDAILFLLPSEIEYINVLKTHEIHAEPVQVEALLEIFVPKNKNKDYKVIATDIQLRFEEYIYSDTKCITLARKAYSSFIRAYATHSASEKHIFHVKKLHLGHIAKGFGLREAPSNINSNNPKTNSNSSNSKNKMKKKKNGDETRGDKPRNLSLKRLAEEDVNDEFAIGSYSSLLGPTTKRKKKG</sequence>
<evidence type="ECO:0000256" key="8">
    <source>
        <dbReference type="ARBA" id="ARBA00022884"/>
    </source>
</evidence>
<accession>A0A8H4AUC0</accession>
<dbReference type="GO" id="GO:0003723">
    <property type="term" value="F:RNA binding"/>
    <property type="evidence" value="ECO:0007669"/>
    <property type="project" value="UniProtKB-UniRule"/>
</dbReference>
<gene>
    <name evidence="14" type="ORF">F8M41_010905</name>
</gene>
<dbReference type="CDD" id="cd18787">
    <property type="entry name" value="SF2_C_DEAD"/>
    <property type="match status" value="1"/>
</dbReference>
<comment type="domain">
    <text evidence="10">The Q motif is unique to and characteristic of the DEAD box family of RNA helicases and controls ATP binding and hydrolysis.</text>
</comment>
<evidence type="ECO:0000256" key="4">
    <source>
        <dbReference type="ARBA" id="ARBA00022741"/>
    </source>
</evidence>
<dbReference type="CDD" id="cd17949">
    <property type="entry name" value="DEADc_DDX31"/>
    <property type="match status" value="1"/>
</dbReference>
<keyword evidence="5 9" id="KW-0378">Hydrolase</keyword>
<evidence type="ECO:0000259" key="12">
    <source>
        <dbReference type="PROSITE" id="PS51192"/>
    </source>
</evidence>
<dbReference type="GO" id="GO:0003724">
    <property type="term" value="F:RNA helicase activity"/>
    <property type="evidence" value="ECO:0007669"/>
    <property type="project" value="UniProtKB-EC"/>
</dbReference>
<feature type="compositionally biased region" description="Basic and acidic residues" evidence="11">
    <location>
        <begin position="743"/>
        <end position="753"/>
    </location>
</feature>
<dbReference type="PROSITE" id="PS00039">
    <property type="entry name" value="DEAD_ATP_HELICASE"/>
    <property type="match status" value="1"/>
</dbReference>
<evidence type="ECO:0000256" key="11">
    <source>
        <dbReference type="SAM" id="MobiDB-lite"/>
    </source>
</evidence>
<dbReference type="SMART" id="SM00490">
    <property type="entry name" value="HELICc"/>
    <property type="match status" value="1"/>
</dbReference>
<organism evidence="14 15">
    <name type="scientific">Gigaspora margarita</name>
    <dbReference type="NCBI Taxonomy" id="4874"/>
    <lineage>
        <taxon>Eukaryota</taxon>
        <taxon>Fungi</taxon>
        <taxon>Fungi incertae sedis</taxon>
        <taxon>Mucoromycota</taxon>
        <taxon>Glomeromycotina</taxon>
        <taxon>Glomeromycetes</taxon>
        <taxon>Diversisporales</taxon>
        <taxon>Gigasporaceae</taxon>
        <taxon>Gigaspora</taxon>
    </lineage>
</organism>
<dbReference type="EMBL" id="WTPW01000226">
    <property type="protein sequence ID" value="KAF0532951.1"/>
    <property type="molecule type" value="Genomic_DNA"/>
</dbReference>
<feature type="domain" description="Helicase ATP-binding" evidence="12">
    <location>
        <begin position="196"/>
        <end position="415"/>
    </location>
</feature>
<protein>
    <recommendedName>
        <fullName evidence="10">ATP-dependent RNA helicase</fullName>
        <ecNumber evidence="10">3.6.4.13</ecNumber>
    </recommendedName>
</protein>
<dbReference type="EC" id="3.6.4.13" evidence="10"/>
<dbReference type="InterPro" id="IPR014001">
    <property type="entry name" value="Helicase_ATP-bd"/>
</dbReference>
<reference evidence="14 15" key="1">
    <citation type="journal article" date="2019" name="Environ. Microbiol.">
        <title>At the nexus of three kingdoms: the genome of the mycorrhizal fungus Gigaspora margarita provides insights into plant, endobacterial and fungal interactions.</title>
        <authorList>
            <person name="Venice F."/>
            <person name="Ghignone S."/>
            <person name="Salvioli di Fossalunga A."/>
            <person name="Amselem J."/>
            <person name="Novero M."/>
            <person name="Xianan X."/>
            <person name="Sedzielewska Toro K."/>
            <person name="Morin E."/>
            <person name="Lipzen A."/>
            <person name="Grigoriev I.V."/>
            <person name="Henrissat B."/>
            <person name="Martin F.M."/>
            <person name="Bonfante P."/>
        </authorList>
    </citation>
    <scope>NUCLEOTIDE SEQUENCE [LARGE SCALE GENOMIC DNA]</scope>
    <source>
        <strain evidence="14 15">BEG34</strain>
    </source>
</reference>
<dbReference type="PROSITE" id="PS51194">
    <property type="entry name" value="HELICASE_CTER"/>
    <property type="match status" value="1"/>
</dbReference>
<evidence type="ECO:0000256" key="6">
    <source>
        <dbReference type="ARBA" id="ARBA00022806"/>
    </source>
</evidence>
<dbReference type="Pfam" id="PF13959">
    <property type="entry name" value="CTE_SPB4"/>
    <property type="match status" value="1"/>
</dbReference>
<comment type="catalytic activity">
    <reaction evidence="10">
        <text>ATP + H2O = ADP + phosphate + H(+)</text>
        <dbReference type="Rhea" id="RHEA:13065"/>
        <dbReference type="ChEBI" id="CHEBI:15377"/>
        <dbReference type="ChEBI" id="CHEBI:15378"/>
        <dbReference type="ChEBI" id="CHEBI:30616"/>
        <dbReference type="ChEBI" id="CHEBI:43474"/>
        <dbReference type="ChEBI" id="CHEBI:456216"/>
        <dbReference type="EC" id="3.6.4.13"/>
    </reaction>
</comment>
<dbReference type="GO" id="GO:0006364">
    <property type="term" value="P:rRNA processing"/>
    <property type="evidence" value="ECO:0007669"/>
    <property type="project" value="UniProtKB-KW"/>
</dbReference>
<evidence type="ECO:0000256" key="10">
    <source>
        <dbReference type="RuleBase" id="RU365068"/>
    </source>
</evidence>
<dbReference type="InterPro" id="IPR011545">
    <property type="entry name" value="DEAD/DEAH_box_helicase_dom"/>
</dbReference>
<dbReference type="PANTHER" id="PTHR24031">
    <property type="entry name" value="RNA HELICASE"/>
    <property type="match status" value="1"/>
</dbReference>
<dbReference type="InterPro" id="IPR025313">
    <property type="entry name" value="SPB4-like_CTE"/>
</dbReference>
<keyword evidence="3" id="KW-0698">rRNA processing</keyword>
<dbReference type="GO" id="GO:0005524">
    <property type="term" value="F:ATP binding"/>
    <property type="evidence" value="ECO:0007669"/>
    <property type="project" value="UniProtKB-UniRule"/>
</dbReference>
<evidence type="ECO:0000313" key="14">
    <source>
        <dbReference type="EMBL" id="KAF0532951.1"/>
    </source>
</evidence>
<dbReference type="OrthoDB" id="422663at2759"/>